<keyword evidence="5 11" id="KW-0863">Zinc-finger</keyword>
<dbReference type="GO" id="GO:0000978">
    <property type="term" value="F:RNA polymerase II cis-regulatory region sequence-specific DNA binding"/>
    <property type="evidence" value="ECO:0007669"/>
    <property type="project" value="TreeGrafter"/>
</dbReference>
<evidence type="ECO:0000256" key="4">
    <source>
        <dbReference type="ARBA" id="ARBA00022737"/>
    </source>
</evidence>
<dbReference type="SMART" id="SM00355">
    <property type="entry name" value="ZnF_C2H2"/>
    <property type="match status" value="5"/>
</dbReference>
<evidence type="ECO:0000256" key="6">
    <source>
        <dbReference type="ARBA" id="ARBA00022833"/>
    </source>
</evidence>
<dbReference type="GO" id="GO:0005634">
    <property type="term" value="C:nucleus"/>
    <property type="evidence" value="ECO:0007669"/>
    <property type="project" value="UniProtKB-SubCell"/>
</dbReference>
<keyword evidence="9" id="KW-0804">Transcription</keyword>
<evidence type="ECO:0000256" key="3">
    <source>
        <dbReference type="ARBA" id="ARBA00022723"/>
    </source>
</evidence>
<keyword evidence="7" id="KW-0805">Transcription regulation</keyword>
<keyword evidence="3" id="KW-0479">Metal-binding</keyword>
<comment type="subcellular location">
    <subcellularLocation>
        <location evidence="1">Nucleus</location>
    </subcellularLocation>
</comment>
<protein>
    <submittedName>
        <fullName evidence="14">Zinc finger protein 200 isoform X2</fullName>
    </submittedName>
</protein>
<evidence type="ECO:0000256" key="1">
    <source>
        <dbReference type="ARBA" id="ARBA00004123"/>
    </source>
</evidence>
<dbReference type="AlphaFoldDB" id="A0A1S3EQX0"/>
<accession>A0A1S3EQX0</accession>
<evidence type="ECO:0000256" key="2">
    <source>
        <dbReference type="ARBA" id="ARBA00006991"/>
    </source>
</evidence>
<feature type="domain" description="C2H2-type" evidence="12">
    <location>
        <begin position="327"/>
        <end position="354"/>
    </location>
</feature>
<dbReference type="InterPro" id="IPR013087">
    <property type="entry name" value="Znf_C2H2_type"/>
</dbReference>
<evidence type="ECO:0000256" key="11">
    <source>
        <dbReference type="PROSITE-ProRule" id="PRU00042"/>
    </source>
</evidence>
<dbReference type="GO" id="GO:0008270">
    <property type="term" value="F:zinc ion binding"/>
    <property type="evidence" value="ECO:0007669"/>
    <property type="project" value="UniProtKB-KW"/>
</dbReference>
<feature type="domain" description="C2H2-type" evidence="12">
    <location>
        <begin position="299"/>
        <end position="326"/>
    </location>
</feature>
<dbReference type="Gene3D" id="3.30.160.60">
    <property type="entry name" value="Classic Zinc Finger"/>
    <property type="match status" value="5"/>
</dbReference>
<keyword evidence="6" id="KW-0862">Zinc</keyword>
<keyword evidence="4" id="KW-0677">Repeat</keyword>
<dbReference type="FunFam" id="3.30.160.60:FF:000770">
    <property type="entry name" value="zinc finger protein 16"/>
    <property type="match status" value="1"/>
</dbReference>
<evidence type="ECO:0000256" key="8">
    <source>
        <dbReference type="ARBA" id="ARBA00023125"/>
    </source>
</evidence>
<dbReference type="RefSeq" id="XP_012866791.1">
    <property type="nucleotide sequence ID" value="XM_013011337.1"/>
</dbReference>
<dbReference type="PANTHER" id="PTHR23226:SF416">
    <property type="entry name" value="FI01424P"/>
    <property type="match status" value="1"/>
</dbReference>
<dbReference type="GO" id="GO:0000981">
    <property type="term" value="F:DNA-binding transcription factor activity, RNA polymerase II-specific"/>
    <property type="evidence" value="ECO:0007669"/>
    <property type="project" value="TreeGrafter"/>
</dbReference>
<dbReference type="FunFam" id="3.30.160.60:FF:002005">
    <property type="entry name" value="Zinc finger protein 200"/>
    <property type="match status" value="1"/>
</dbReference>
<dbReference type="PANTHER" id="PTHR23226">
    <property type="entry name" value="ZINC FINGER AND SCAN DOMAIN-CONTAINING"/>
    <property type="match status" value="1"/>
</dbReference>
<dbReference type="GeneID" id="105981972"/>
<evidence type="ECO:0000313" key="13">
    <source>
        <dbReference type="Proteomes" id="UP000081671"/>
    </source>
</evidence>
<evidence type="ECO:0000259" key="12">
    <source>
        <dbReference type="PROSITE" id="PS50157"/>
    </source>
</evidence>
<keyword evidence="8" id="KW-0238">DNA-binding</keyword>
<comment type="similarity">
    <text evidence="2">Belongs to the krueppel C2H2-type zinc-finger protein family.</text>
</comment>
<dbReference type="FunFam" id="3.30.160.60:FF:001954">
    <property type="entry name" value="Zinc finger protein 787"/>
    <property type="match status" value="1"/>
</dbReference>
<dbReference type="OrthoDB" id="3561125at2759"/>
<organism evidence="13 14">
    <name type="scientific">Dipodomys ordii</name>
    <name type="common">Ord's kangaroo rat</name>
    <dbReference type="NCBI Taxonomy" id="10020"/>
    <lineage>
        <taxon>Eukaryota</taxon>
        <taxon>Metazoa</taxon>
        <taxon>Chordata</taxon>
        <taxon>Craniata</taxon>
        <taxon>Vertebrata</taxon>
        <taxon>Euteleostomi</taxon>
        <taxon>Mammalia</taxon>
        <taxon>Eutheria</taxon>
        <taxon>Euarchontoglires</taxon>
        <taxon>Glires</taxon>
        <taxon>Rodentia</taxon>
        <taxon>Castorimorpha</taxon>
        <taxon>Heteromyidae</taxon>
        <taxon>Dipodomyinae</taxon>
        <taxon>Dipodomys</taxon>
    </lineage>
</organism>
<evidence type="ECO:0000256" key="9">
    <source>
        <dbReference type="ARBA" id="ARBA00023163"/>
    </source>
</evidence>
<evidence type="ECO:0000313" key="14">
    <source>
        <dbReference type="RefSeq" id="XP_012866791.1"/>
    </source>
</evidence>
<dbReference type="FunFam" id="3.30.160.60:FF:000100">
    <property type="entry name" value="Zinc finger 45-like"/>
    <property type="match status" value="1"/>
</dbReference>
<dbReference type="Pfam" id="PF00096">
    <property type="entry name" value="zf-C2H2"/>
    <property type="match status" value="3"/>
</dbReference>
<dbReference type="PROSITE" id="PS00028">
    <property type="entry name" value="ZINC_FINGER_C2H2_1"/>
    <property type="match status" value="5"/>
</dbReference>
<dbReference type="FunFam" id="3.30.160.60:FF:001771">
    <property type="entry name" value="Zinc finger protein 200"/>
    <property type="match status" value="1"/>
</dbReference>
<gene>
    <name evidence="14" type="primary">Znf200</name>
</gene>
<dbReference type="InterPro" id="IPR036236">
    <property type="entry name" value="Znf_C2H2_sf"/>
</dbReference>
<evidence type="ECO:0000256" key="5">
    <source>
        <dbReference type="ARBA" id="ARBA00022771"/>
    </source>
</evidence>
<dbReference type="CTD" id="7752"/>
<feature type="domain" description="C2H2-type" evidence="12">
    <location>
        <begin position="243"/>
        <end position="270"/>
    </location>
</feature>
<dbReference type="SUPFAM" id="SSF57667">
    <property type="entry name" value="beta-beta-alpha zinc fingers"/>
    <property type="match status" value="3"/>
</dbReference>
<evidence type="ECO:0000256" key="10">
    <source>
        <dbReference type="ARBA" id="ARBA00023242"/>
    </source>
</evidence>
<proteinExistence type="inferred from homology"/>
<keyword evidence="10" id="KW-0539">Nucleus</keyword>
<feature type="domain" description="C2H2-type" evidence="12">
    <location>
        <begin position="271"/>
        <end position="298"/>
    </location>
</feature>
<keyword evidence="13" id="KW-1185">Reference proteome</keyword>
<reference evidence="14" key="1">
    <citation type="submission" date="2025-08" db="UniProtKB">
        <authorList>
            <consortium name="RefSeq"/>
        </authorList>
    </citation>
    <scope>IDENTIFICATION</scope>
    <source>
        <tissue evidence="14">Kidney</tissue>
    </source>
</reference>
<evidence type="ECO:0000256" key="7">
    <source>
        <dbReference type="ARBA" id="ARBA00023015"/>
    </source>
</evidence>
<sequence length="395" mass="45745">MATKVVPTSPKQKKSFILRVIPDSRLDQELEDATDESKTIQQLVMYHFLNFLPKPNLVQPGQKVKETFLIMKDASSSHQNRVHLHPLVKIPPREGVQQKQETVSLCFEADSEELVVFEDLNVFHSQEECVSMNPAHHSTLEKEKNDIGEMTLLVNESDIVGEDLQKEDWREKSSDSDGTDYSLFPEQLPGCQEEKLHALVPQQRKMRNLLVTIENDTPLEELSKYVDISVISLTRNRRTRRWYTCPLCGKQFSESSYLISHQRTHTGEKPYDCSHCGKSFNHKTNLNKHERIHTGEKPYSCSQCGKTFRQNCHRSRHEGIHVREKMFKCPDCGKTFPNNEDFLLHLQTHEIERPYGCKNCGRRFGRLSNCTRHERMHTACKSRSRSEVLAQPEVS</sequence>
<name>A0A1S3EQX0_DIPOR</name>
<dbReference type="PROSITE" id="PS50157">
    <property type="entry name" value="ZINC_FINGER_C2H2_2"/>
    <property type="match status" value="5"/>
</dbReference>
<feature type="domain" description="C2H2-type" evidence="12">
    <location>
        <begin position="355"/>
        <end position="382"/>
    </location>
</feature>
<dbReference type="Proteomes" id="UP000081671">
    <property type="component" value="Unplaced"/>
</dbReference>